<evidence type="ECO:0000313" key="3">
    <source>
        <dbReference type="Proteomes" id="UP000291404"/>
    </source>
</evidence>
<keyword evidence="3" id="KW-1185">Reference proteome</keyword>
<comment type="caution">
    <text evidence="2">The sequence shown here is derived from an EMBL/GenBank/DDBJ whole genome shotgun (WGS) entry which is preliminary data.</text>
</comment>
<reference evidence="2 3" key="1">
    <citation type="submission" date="2017-12" db="EMBL/GenBank/DDBJ databases">
        <authorList>
            <person name="Pombert J.-F."/>
            <person name="Haag K.L."/>
            <person name="Ebert D."/>
        </authorList>
    </citation>
    <scope>NUCLEOTIDE SEQUENCE [LARGE SCALE GENOMIC DNA]</scope>
    <source>
        <strain evidence="2">BE-OM-2</strain>
    </source>
</reference>
<protein>
    <recommendedName>
        <fullName evidence="1">Zinc-ribbon 15 domain-containing protein</fullName>
    </recommendedName>
</protein>
<dbReference type="InterPro" id="IPR031493">
    <property type="entry name" value="Zinc_ribbon_15"/>
</dbReference>
<dbReference type="Pfam" id="PF17032">
    <property type="entry name" value="Zn_ribbon_15"/>
    <property type="match status" value="1"/>
</dbReference>
<proteinExistence type="predicted"/>
<dbReference type="Proteomes" id="UP000291404">
    <property type="component" value="Unassembled WGS sequence"/>
</dbReference>
<accession>A0A4Q9LGU7</accession>
<name>A0A4Q9LGU7_9MICR</name>
<evidence type="ECO:0000313" key="2">
    <source>
        <dbReference type="EMBL" id="TBU07167.1"/>
    </source>
</evidence>
<feature type="domain" description="Zinc-ribbon 15" evidence="1">
    <location>
        <begin position="30"/>
        <end position="73"/>
    </location>
</feature>
<dbReference type="EMBL" id="PITI01000316">
    <property type="protein sequence ID" value="TBU07167.1"/>
    <property type="molecule type" value="Genomic_DNA"/>
</dbReference>
<dbReference type="VEuPathDB" id="MicrosporidiaDB:CWI36_0316p0050"/>
<dbReference type="AlphaFoldDB" id="A0A4Q9LGU7"/>
<sequence length="77" mass="9039">MVFIIFGTKDILKTINLSDEEIKILRTKNCGFCGAGANFYYNRYDRYFTLFFIRIFRLKKGLPFYTCSGCELVLLVD</sequence>
<organism evidence="2 3">
    <name type="scientific">Hamiltosporidium magnivora</name>
    <dbReference type="NCBI Taxonomy" id="148818"/>
    <lineage>
        <taxon>Eukaryota</taxon>
        <taxon>Fungi</taxon>
        <taxon>Fungi incertae sedis</taxon>
        <taxon>Microsporidia</taxon>
        <taxon>Dubosqiidae</taxon>
        <taxon>Hamiltosporidium</taxon>
    </lineage>
</organism>
<evidence type="ECO:0000259" key="1">
    <source>
        <dbReference type="Pfam" id="PF17032"/>
    </source>
</evidence>
<gene>
    <name evidence="2" type="ORF">CWI36_0316p0050</name>
</gene>